<dbReference type="RefSeq" id="WP_261405259.1">
    <property type="nucleotide sequence ID" value="NZ_CP081869.1"/>
</dbReference>
<protein>
    <submittedName>
        <fullName evidence="2">DUF1801 domain-containing protein</fullName>
    </submittedName>
</protein>
<organism evidence="2 3">
    <name type="scientific">Chenggangzhangella methanolivorans</name>
    <dbReference type="NCBI Taxonomy" id="1437009"/>
    <lineage>
        <taxon>Bacteria</taxon>
        <taxon>Pseudomonadati</taxon>
        <taxon>Pseudomonadota</taxon>
        <taxon>Alphaproteobacteria</taxon>
        <taxon>Hyphomicrobiales</taxon>
        <taxon>Methylopilaceae</taxon>
        <taxon>Chenggangzhangella</taxon>
    </lineage>
</organism>
<reference evidence="2" key="1">
    <citation type="submission" date="2021-08" db="EMBL/GenBank/DDBJ databases">
        <authorList>
            <person name="Zhang H."/>
            <person name="Xu M."/>
            <person name="Yu Z."/>
            <person name="Yang L."/>
            <person name="Cai Y."/>
        </authorList>
    </citation>
    <scope>NUCLEOTIDE SEQUENCE</scope>
    <source>
        <strain evidence="2">CHL1</strain>
    </source>
</reference>
<evidence type="ECO:0000313" key="2">
    <source>
        <dbReference type="EMBL" id="QZO01901.1"/>
    </source>
</evidence>
<feature type="domain" description="YdhG-like" evidence="1">
    <location>
        <begin position="21"/>
        <end position="114"/>
    </location>
</feature>
<dbReference type="SUPFAM" id="SSF159888">
    <property type="entry name" value="YdhG-like"/>
    <property type="match status" value="1"/>
</dbReference>
<accession>A0A9E6RBU1</accession>
<evidence type="ECO:0000259" key="1">
    <source>
        <dbReference type="Pfam" id="PF08818"/>
    </source>
</evidence>
<proteinExistence type="predicted"/>
<gene>
    <name evidence="2" type="ORF">K6K41_11520</name>
</gene>
<dbReference type="Pfam" id="PF08818">
    <property type="entry name" value="DUF1801"/>
    <property type="match status" value="1"/>
</dbReference>
<evidence type="ECO:0000313" key="3">
    <source>
        <dbReference type="Proteomes" id="UP000825701"/>
    </source>
</evidence>
<dbReference type="InterPro" id="IPR014922">
    <property type="entry name" value="YdhG-like"/>
</dbReference>
<name>A0A9E6RBU1_9HYPH</name>
<sequence>MRKTPAAETPDAYLAALDGWRRELVSALRASVLAAGRLEERIKWGHLVYVSNGPVLLIRAEEARVLFGFWRGKRLTGVDPALKPSGKYELATRTFLEGDGVSPELVARLVAEAVALNRDLGDPTDLKR</sequence>
<dbReference type="KEGG" id="cmet:K6K41_11520"/>
<dbReference type="EMBL" id="CP081869">
    <property type="protein sequence ID" value="QZO01901.1"/>
    <property type="molecule type" value="Genomic_DNA"/>
</dbReference>
<keyword evidence="3" id="KW-1185">Reference proteome</keyword>
<dbReference type="Proteomes" id="UP000825701">
    <property type="component" value="Chromosome"/>
</dbReference>
<dbReference type="AlphaFoldDB" id="A0A9E6RBU1"/>